<dbReference type="InterPro" id="IPR001611">
    <property type="entry name" value="Leu-rich_rpt"/>
</dbReference>
<keyword evidence="2" id="KW-0677">Repeat</keyword>
<evidence type="ECO:0000313" key="4">
    <source>
        <dbReference type="EMBL" id="QBO36710.1"/>
    </source>
</evidence>
<sequence length="956" mass="105090">MNYLKENEYMKKQVIVSTGLASAMVISTLAGPVAVLADVKPEESRVEQKMKSKAGKGTDVSSEQSKKALQEFRKGMPNGPKLGTNKQVPTKRTEPVTKQRQAAKIARIGEGKAFEQLIPDAELRGGIATYGGYKEGENLISDDVTILNESDDATAVKQVLAKITWLCLYQQDTYSVTNLTGINNLTNLEHLDFDNDTNVGVKHNIKSIASGTFANMSKLDIIYLDGNGLESIDPDAFENNDKLRYLIIYDNPLTDFDFLHPLSLNMNVQAGWNKSVIWQDSVKLLAETNGVPIPVFLDNSGMDMQRVVKLTAKFKQQLQGNHAYDDELNNIDYSYLNQNETFKRLIPDGGLRTAIVEAVDGEAQKILNESDSEATIKEVLKSINNLQNYGGEVTIRSLDGINNLTNLEYLYLEDQCIVELKANTFADMDKLSRLYLSDSGTTSIDENAFAGLTSLKYLDFYNGFEQVKLKAKTFAPLNNLEELYLYNCDISTTNFANLTKLIEFGLGGKLGLTKLDAKIFAKMTALEYFDLYYSLITEIDENTFVGLDKLKSVYLENNSNLTNFDFLHALSVSSNLGTSTEDWERSLAWQDSVNELAVSLGVMPLEFIGSTSSTAIACAKFKQGLNVIKNTQNVGGVTNNDAIKAAQDELKAAVESGDEAQISTLKNNLYNLINTEIKSTSDSLIKNANNNAAVKTALAAVETAKNNHDYGNMATLINNLKTVVATYKTATVNNANKLLTHQSVKTAGANTNIARAKTNLQNALNATGKNYDQIAELTQKLTAAINGTTIKQVKVSVAKSYHKNNYITVTTTKGNKVTVKAGNKVVATMTAKSDNKFNIKINGLKAKQKLTVIAERNDEATILHTTTTVTHQVTASPKVKAKKLKVKGKLVTGTVKKGSTVKVYKGKKLIAEKVIKNGKIKITLKKKYAKKTKLKITIQHDHANGFASKTWTVRVK</sequence>
<dbReference type="SMART" id="SM00369">
    <property type="entry name" value="LRR_TYP"/>
    <property type="match status" value="4"/>
</dbReference>
<keyword evidence="5" id="KW-1185">Reference proteome</keyword>
<dbReference type="KEGG" id="wei:EQG49_09675"/>
<dbReference type="EMBL" id="CP037940">
    <property type="protein sequence ID" value="QBO36710.1"/>
    <property type="molecule type" value="Genomic_DNA"/>
</dbReference>
<evidence type="ECO:0000313" key="5">
    <source>
        <dbReference type="Proteomes" id="UP000292886"/>
    </source>
</evidence>
<evidence type="ECO:0000256" key="3">
    <source>
        <dbReference type="SAM" id="MobiDB-lite"/>
    </source>
</evidence>
<dbReference type="AlphaFoldDB" id="A0A4P6YV97"/>
<dbReference type="PANTHER" id="PTHR24366:SF96">
    <property type="entry name" value="LEUCINE RICH REPEAT CONTAINING 53"/>
    <property type="match status" value="1"/>
</dbReference>
<gene>
    <name evidence="4" type="ORF">EQG49_09675</name>
</gene>
<dbReference type="Gene3D" id="3.80.10.10">
    <property type="entry name" value="Ribonuclease Inhibitor"/>
    <property type="match status" value="2"/>
</dbReference>
<dbReference type="InterPro" id="IPR003591">
    <property type="entry name" value="Leu-rich_rpt_typical-subtyp"/>
</dbReference>
<dbReference type="OrthoDB" id="9157385at2"/>
<accession>A0A4P6YV97</accession>
<protein>
    <submittedName>
        <fullName evidence="4">Leucine-rich repeat domain-containing protein</fullName>
    </submittedName>
</protein>
<evidence type="ECO:0000256" key="1">
    <source>
        <dbReference type="ARBA" id="ARBA00022614"/>
    </source>
</evidence>
<dbReference type="Proteomes" id="UP000292886">
    <property type="component" value="Chromosome"/>
</dbReference>
<keyword evidence="1" id="KW-0433">Leucine-rich repeat</keyword>
<dbReference type="InterPro" id="IPR032675">
    <property type="entry name" value="LRR_dom_sf"/>
</dbReference>
<feature type="region of interest" description="Disordered" evidence="3">
    <location>
        <begin position="43"/>
        <end position="100"/>
    </location>
</feature>
<dbReference type="PANTHER" id="PTHR24366">
    <property type="entry name" value="IG(IMMUNOGLOBULIN) AND LRR(LEUCINE RICH REPEAT) DOMAINS"/>
    <property type="match status" value="1"/>
</dbReference>
<feature type="compositionally biased region" description="Basic and acidic residues" evidence="3">
    <location>
        <begin position="64"/>
        <end position="74"/>
    </location>
</feature>
<reference evidence="5" key="1">
    <citation type="submission" date="2019-03" db="EMBL/GenBank/DDBJ databases">
        <title>Weissella sp. 26KH-42 Genome sequencing.</title>
        <authorList>
            <person name="Heo J."/>
            <person name="Kim S.-J."/>
            <person name="Kim J.-S."/>
            <person name="Hong S.-B."/>
            <person name="Kwon S.-W."/>
        </authorList>
    </citation>
    <scope>NUCLEOTIDE SEQUENCE [LARGE SCALE GENOMIC DNA]</scope>
    <source>
        <strain evidence="5">26KH-42</strain>
    </source>
</reference>
<proteinExistence type="predicted"/>
<dbReference type="Pfam" id="PF13855">
    <property type="entry name" value="LRR_8"/>
    <property type="match status" value="3"/>
</dbReference>
<dbReference type="SUPFAM" id="SSF52058">
    <property type="entry name" value="L domain-like"/>
    <property type="match status" value="2"/>
</dbReference>
<organism evidence="4 5">
    <name type="scientific">Periweissella cryptocerci</name>
    <dbReference type="NCBI Taxonomy" id="2506420"/>
    <lineage>
        <taxon>Bacteria</taxon>
        <taxon>Bacillati</taxon>
        <taxon>Bacillota</taxon>
        <taxon>Bacilli</taxon>
        <taxon>Lactobacillales</taxon>
        <taxon>Lactobacillaceae</taxon>
        <taxon>Periweissella</taxon>
    </lineage>
</organism>
<name>A0A4P6YV97_9LACO</name>
<evidence type="ECO:0000256" key="2">
    <source>
        <dbReference type="ARBA" id="ARBA00022737"/>
    </source>
</evidence>